<sequence length="241" mass="28065">MQYFRERCKEMNENTTTFVTFGLVMITIATWACAVFTPAWLVTTKNMNPGKNEEHYRSIFYNTRCTNKKCITHFKTYESGYEVRSFEVSNHINENHIWLMIKFMIPFVMHLTSSVLVVMLPKFCSCIRMSAFKILAVSSLPLIAVTIQMDLVIQAAVYVSTLQFPDIYSVKFPWSIFIAGLSSIFGSISCVFYHLVLRSWLRVRRFSEYYQGTEEQPSDRFLISESFVVRSSPIVREHSKL</sequence>
<keyword evidence="1" id="KW-1133">Transmembrane helix</keyword>
<evidence type="ECO:0000313" key="2">
    <source>
        <dbReference type="Proteomes" id="UP000694844"/>
    </source>
</evidence>
<feature type="transmembrane region" description="Helical" evidence="1">
    <location>
        <begin position="132"/>
        <end position="160"/>
    </location>
</feature>
<reference evidence="3" key="1">
    <citation type="submission" date="2025-08" db="UniProtKB">
        <authorList>
            <consortium name="RefSeq"/>
        </authorList>
    </citation>
    <scope>IDENTIFICATION</scope>
    <source>
        <tissue evidence="3">Whole sample</tissue>
    </source>
</reference>
<evidence type="ECO:0000256" key="1">
    <source>
        <dbReference type="SAM" id="Phobius"/>
    </source>
</evidence>
<name>A0A8B8C4D3_CRAVI</name>
<proteinExistence type="predicted"/>
<feature type="transmembrane region" description="Helical" evidence="1">
    <location>
        <begin position="172"/>
        <end position="196"/>
    </location>
</feature>
<feature type="transmembrane region" description="Helical" evidence="1">
    <location>
        <begin position="97"/>
        <end position="120"/>
    </location>
</feature>
<accession>A0A8B8C4D3</accession>
<dbReference type="Gene3D" id="1.20.140.150">
    <property type="match status" value="1"/>
</dbReference>
<dbReference type="AlphaFoldDB" id="A0A8B8C4D3"/>
<keyword evidence="2" id="KW-1185">Reference proteome</keyword>
<dbReference type="RefSeq" id="XP_022310568.1">
    <property type="nucleotide sequence ID" value="XM_022454860.1"/>
</dbReference>
<dbReference type="GeneID" id="111115936"/>
<feature type="transmembrane region" description="Helical" evidence="1">
    <location>
        <begin position="21"/>
        <end position="41"/>
    </location>
</feature>
<keyword evidence="1" id="KW-0472">Membrane</keyword>
<protein>
    <submittedName>
        <fullName evidence="3">Uncharacterized protein LOC111115936</fullName>
    </submittedName>
</protein>
<organism evidence="2 3">
    <name type="scientific">Crassostrea virginica</name>
    <name type="common">Eastern oyster</name>
    <dbReference type="NCBI Taxonomy" id="6565"/>
    <lineage>
        <taxon>Eukaryota</taxon>
        <taxon>Metazoa</taxon>
        <taxon>Spiralia</taxon>
        <taxon>Lophotrochozoa</taxon>
        <taxon>Mollusca</taxon>
        <taxon>Bivalvia</taxon>
        <taxon>Autobranchia</taxon>
        <taxon>Pteriomorphia</taxon>
        <taxon>Ostreida</taxon>
        <taxon>Ostreoidea</taxon>
        <taxon>Ostreidae</taxon>
        <taxon>Crassostrea</taxon>
    </lineage>
</organism>
<dbReference type="KEGG" id="cvn:111115936"/>
<keyword evidence="1" id="KW-0812">Transmembrane</keyword>
<gene>
    <name evidence="3" type="primary">LOC111115936</name>
</gene>
<dbReference type="Proteomes" id="UP000694844">
    <property type="component" value="Chromosome 9"/>
</dbReference>
<evidence type="ECO:0000313" key="3">
    <source>
        <dbReference type="RefSeq" id="XP_022310568.1"/>
    </source>
</evidence>